<feature type="domain" description="G" evidence="1">
    <location>
        <begin position="56"/>
        <end position="158"/>
    </location>
</feature>
<keyword evidence="4" id="KW-1185">Reference proteome</keyword>
<evidence type="ECO:0000313" key="3">
    <source>
        <dbReference type="EMBL" id="AOT73333.1"/>
    </source>
</evidence>
<dbReference type="RefSeq" id="WP_069981229.1">
    <property type="nucleotide sequence ID" value="NZ_CP017269.1"/>
</dbReference>
<dbReference type="Gene3D" id="3.40.50.300">
    <property type="entry name" value="P-loop containing nucleotide triphosphate hydrolases"/>
    <property type="match status" value="1"/>
</dbReference>
<dbReference type="STRING" id="1424294.Gferi_27195"/>
<name>A0A1D8GPP4_9FIRM</name>
<dbReference type="InterPro" id="IPR027417">
    <property type="entry name" value="P-loop_NTPase"/>
</dbReference>
<dbReference type="GO" id="GO:0005525">
    <property type="term" value="F:GTP binding"/>
    <property type="evidence" value="ECO:0007669"/>
    <property type="project" value="InterPro"/>
</dbReference>
<dbReference type="Pfam" id="PF01926">
    <property type="entry name" value="MMR_HSR1"/>
    <property type="match status" value="1"/>
</dbReference>
<evidence type="ECO:0000259" key="1">
    <source>
        <dbReference type="Pfam" id="PF01926"/>
    </source>
</evidence>
<dbReference type="EMBL" id="CP017269">
    <property type="protein sequence ID" value="AOT72920.1"/>
    <property type="molecule type" value="Genomic_DNA"/>
</dbReference>
<keyword evidence="3" id="KW-0614">Plasmid</keyword>
<gene>
    <name evidence="2" type="ORF">Gferi_27195</name>
    <name evidence="3" type="ORF">Gferi_27245</name>
</gene>
<protein>
    <recommendedName>
        <fullName evidence="1">G domain-containing protein</fullName>
    </recommendedName>
</protein>
<dbReference type="KEGG" id="gfe:Gferi_27195"/>
<accession>A0A1D8GPP4</accession>
<dbReference type="AlphaFoldDB" id="A0A1D8GPP4"/>
<proteinExistence type="predicted"/>
<evidence type="ECO:0000313" key="4">
    <source>
        <dbReference type="Proteomes" id="UP000095743"/>
    </source>
</evidence>
<dbReference type="Proteomes" id="UP000095743">
    <property type="component" value="Chromosome"/>
</dbReference>
<organism evidence="2 4">
    <name type="scientific">Geosporobacter ferrireducens</name>
    <dbReference type="NCBI Taxonomy" id="1424294"/>
    <lineage>
        <taxon>Bacteria</taxon>
        <taxon>Bacillati</taxon>
        <taxon>Bacillota</taxon>
        <taxon>Clostridia</taxon>
        <taxon>Peptostreptococcales</taxon>
        <taxon>Thermotaleaceae</taxon>
        <taxon>Geosporobacter</taxon>
    </lineage>
</organism>
<evidence type="ECO:0000313" key="2">
    <source>
        <dbReference type="EMBL" id="AOT72920.1"/>
    </source>
</evidence>
<dbReference type="EMBL" id="CP017270">
    <property type="protein sequence ID" value="AOT73333.1"/>
    <property type="molecule type" value="Genomic_DNA"/>
</dbReference>
<dbReference type="Proteomes" id="UP000095743">
    <property type="component" value="Plasmid unnamed1"/>
</dbReference>
<dbReference type="OrthoDB" id="2374147at2"/>
<reference evidence="2 4" key="1">
    <citation type="submission" date="2016-09" db="EMBL/GenBank/DDBJ databases">
        <title>Genomic analysis reveals versatility of anaerobic energy metabolism of Geosporobacter ferrireducens IRF9 of phylum Firmicutes.</title>
        <authorList>
            <person name="Kim S.-J."/>
        </authorList>
    </citation>
    <scope>NUCLEOTIDE SEQUENCE [LARGE SCALE GENOMIC DNA]</scope>
    <source>
        <strain evidence="2 4">IRF9</strain>
        <plasmid evidence="3 4">unnamed1</plasmid>
    </source>
</reference>
<geneLocation type="plasmid" evidence="3 4">
    <name>unnamed1</name>
</geneLocation>
<dbReference type="SUPFAM" id="SSF52540">
    <property type="entry name" value="P-loop containing nucleoside triphosphate hydrolases"/>
    <property type="match status" value="1"/>
</dbReference>
<dbReference type="KEGG" id="gfe:Gferi_27245"/>
<dbReference type="InterPro" id="IPR006073">
    <property type="entry name" value="GTP-bd"/>
</dbReference>
<sequence>MKKCLIVGKPNVGKTLFMLNFAQFLHLETVNIQLIYHNGVIENTSYSISRAKELLSSVSPYKTICLQVLEADIPMGKGRQRIQVIDSSGLTDGIHMNVETRRAMAQTLTAIRESDIILHMFDISSMFYDHPSHSISKVDYQLAEFGQLKDGYAILANKVDLVPNKGPVVQLQKQFPEHLVIPISAKTSSGFSEVRTFVRRRL</sequence>